<dbReference type="PROSITE" id="PS01012">
    <property type="entry name" value="FOLYLPOLYGLU_SYNT_2"/>
    <property type="match status" value="1"/>
</dbReference>
<feature type="domain" description="Mur ligase C-terminal" evidence="11">
    <location>
        <begin position="303"/>
        <end position="435"/>
    </location>
</feature>
<dbReference type="Proteomes" id="UP000230184">
    <property type="component" value="Unassembled WGS sequence"/>
</dbReference>
<feature type="domain" description="Mur ligase central" evidence="12">
    <location>
        <begin position="53"/>
        <end position="276"/>
    </location>
</feature>
<comment type="caution">
    <text evidence="13">The sequence shown here is derived from an EMBL/GenBank/DDBJ whole genome shotgun (WGS) entry which is preliminary data.</text>
</comment>
<evidence type="ECO:0000256" key="6">
    <source>
        <dbReference type="ARBA" id="ARBA00022840"/>
    </source>
</evidence>
<organism evidence="13 14">
    <name type="scientific">Candidatus Roizmanbacteria bacterium CG07_land_8_20_14_0_80_34_15</name>
    <dbReference type="NCBI Taxonomy" id="1974849"/>
    <lineage>
        <taxon>Bacteria</taxon>
        <taxon>Candidatus Roizmaniibacteriota</taxon>
    </lineage>
</organism>
<feature type="transmembrane region" description="Helical" evidence="10">
    <location>
        <begin position="111"/>
        <end position="134"/>
    </location>
</feature>
<dbReference type="Gene3D" id="3.90.190.20">
    <property type="entry name" value="Mur ligase, C-terminal domain"/>
    <property type="match status" value="1"/>
</dbReference>
<dbReference type="Pfam" id="PF08245">
    <property type="entry name" value="Mur_ligase_M"/>
    <property type="match status" value="1"/>
</dbReference>
<dbReference type="GO" id="GO:0005737">
    <property type="term" value="C:cytoplasm"/>
    <property type="evidence" value="ECO:0007669"/>
    <property type="project" value="TreeGrafter"/>
</dbReference>
<keyword evidence="10" id="KW-0812">Transmembrane</keyword>
<accession>A0A2M6YV05</accession>
<dbReference type="SUPFAM" id="SSF53623">
    <property type="entry name" value="MurD-like peptide ligases, catalytic domain"/>
    <property type="match status" value="1"/>
</dbReference>
<evidence type="ECO:0000259" key="11">
    <source>
        <dbReference type="Pfam" id="PF02875"/>
    </source>
</evidence>
<keyword evidence="7" id="KW-0460">Magnesium</keyword>
<dbReference type="Gene3D" id="3.40.1190.10">
    <property type="entry name" value="Mur-like, catalytic domain"/>
    <property type="match status" value="1"/>
</dbReference>
<dbReference type="InterPro" id="IPR036615">
    <property type="entry name" value="Mur_ligase_C_dom_sf"/>
</dbReference>
<evidence type="ECO:0000256" key="8">
    <source>
        <dbReference type="ARBA" id="ARBA00030592"/>
    </source>
</evidence>
<dbReference type="SUPFAM" id="SSF53244">
    <property type="entry name" value="MurD-like peptide ligases, peptide-binding domain"/>
    <property type="match status" value="1"/>
</dbReference>
<evidence type="ECO:0000256" key="10">
    <source>
        <dbReference type="SAM" id="Phobius"/>
    </source>
</evidence>
<dbReference type="GO" id="GO:0008841">
    <property type="term" value="F:dihydrofolate synthase activity"/>
    <property type="evidence" value="ECO:0007669"/>
    <property type="project" value="TreeGrafter"/>
</dbReference>
<evidence type="ECO:0000256" key="3">
    <source>
        <dbReference type="ARBA" id="ARBA00022598"/>
    </source>
</evidence>
<dbReference type="EMBL" id="PEWY01000044">
    <property type="protein sequence ID" value="PIU37305.1"/>
    <property type="molecule type" value="Genomic_DNA"/>
</dbReference>
<gene>
    <name evidence="13" type="ORF">COT02_01530</name>
</gene>
<comment type="similarity">
    <text evidence="1">Belongs to the folylpolyglutamate synthase family.</text>
</comment>
<dbReference type="Pfam" id="PF02875">
    <property type="entry name" value="Mur_ligase_C"/>
    <property type="match status" value="1"/>
</dbReference>
<name>A0A2M6YV05_9BACT</name>
<dbReference type="EC" id="6.3.2.17" evidence="2"/>
<evidence type="ECO:0000256" key="1">
    <source>
        <dbReference type="ARBA" id="ARBA00008276"/>
    </source>
</evidence>
<keyword evidence="5" id="KW-0547">Nucleotide-binding</keyword>
<evidence type="ECO:0000256" key="7">
    <source>
        <dbReference type="ARBA" id="ARBA00022842"/>
    </source>
</evidence>
<dbReference type="InterPro" id="IPR004101">
    <property type="entry name" value="Mur_ligase_C"/>
</dbReference>
<protein>
    <recommendedName>
        <fullName evidence="2">tetrahydrofolate synthase</fullName>
        <ecNumber evidence="2">6.3.2.17</ecNumber>
    </recommendedName>
    <alternativeName>
        <fullName evidence="8">Tetrahydrofolylpolyglutamate synthase</fullName>
    </alternativeName>
</protein>
<keyword evidence="10" id="KW-1133">Transmembrane helix</keyword>
<dbReference type="InterPro" id="IPR013221">
    <property type="entry name" value="Mur_ligase_cen"/>
</dbReference>
<dbReference type="PIRSF" id="PIRSF001563">
    <property type="entry name" value="Folylpolyglu_synth"/>
    <property type="match status" value="1"/>
</dbReference>
<dbReference type="GO" id="GO:0046872">
    <property type="term" value="F:metal ion binding"/>
    <property type="evidence" value="ECO:0007669"/>
    <property type="project" value="UniProtKB-KW"/>
</dbReference>
<evidence type="ECO:0000256" key="9">
    <source>
        <dbReference type="ARBA" id="ARBA00047493"/>
    </source>
</evidence>
<dbReference type="GO" id="GO:0005524">
    <property type="term" value="F:ATP binding"/>
    <property type="evidence" value="ECO:0007669"/>
    <property type="project" value="UniProtKB-KW"/>
</dbReference>
<evidence type="ECO:0000259" key="12">
    <source>
        <dbReference type="Pfam" id="PF08245"/>
    </source>
</evidence>
<dbReference type="InterPro" id="IPR018109">
    <property type="entry name" value="Folylpolyglutamate_synth_CS"/>
</dbReference>
<dbReference type="GO" id="GO:0004326">
    <property type="term" value="F:tetrahydrofolylpolyglutamate synthase activity"/>
    <property type="evidence" value="ECO:0007669"/>
    <property type="project" value="UniProtKB-EC"/>
</dbReference>
<proteinExistence type="inferred from homology"/>
<evidence type="ECO:0000256" key="5">
    <source>
        <dbReference type="ARBA" id="ARBA00022741"/>
    </source>
</evidence>
<reference evidence="14" key="1">
    <citation type="submission" date="2017-09" db="EMBL/GenBank/DDBJ databases">
        <title>Depth-based differentiation of microbial function through sediment-hosted aquifers and enrichment of novel symbionts in the deep terrestrial subsurface.</title>
        <authorList>
            <person name="Probst A.J."/>
            <person name="Ladd B."/>
            <person name="Jarett J.K."/>
            <person name="Geller-Mcgrath D.E."/>
            <person name="Sieber C.M.K."/>
            <person name="Emerson J.B."/>
            <person name="Anantharaman K."/>
            <person name="Thomas B.C."/>
            <person name="Malmstrom R."/>
            <person name="Stieglmeier M."/>
            <person name="Klingl A."/>
            <person name="Woyke T."/>
            <person name="Ryan C.M."/>
            <person name="Banfield J.F."/>
        </authorList>
    </citation>
    <scope>NUCLEOTIDE SEQUENCE [LARGE SCALE GENOMIC DNA]</scope>
</reference>
<dbReference type="InterPro" id="IPR001645">
    <property type="entry name" value="Folylpolyglutamate_synth"/>
</dbReference>
<comment type="catalytic activity">
    <reaction evidence="9">
        <text>(6S)-5,6,7,8-tetrahydrofolyl-(gamma-L-Glu)(n) + L-glutamate + ATP = (6S)-5,6,7,8-tetrahydrofolyl-(gamma-L-Glu)(n+1) + ADP + phosphate + H(+)</text>
        <dbReference type="Rhea" id="RHEA:10580"/>
        <dbReference type="Rhea" id="RHEA-COMP:14738"/>
        <dbReference type="Rhea" id="RHEA-COMP:14740"/>
        <dbReference type="ChEBI" id="CHEBI:15378"/>
        <dbReference type="ChEBI" id="CHEBI:29985"/>
        <dbReference type="ChEBI" id="CHEBI:30616"/>
        <dbReference type="ChEBI" id="CHEBI:43474"/>
        <dbReference type="ChEBI" id="CHEBI:141005"/>
        <dbReference type="ChEBI" id="CHEBI:456216"/>
        <dbReference type="EC" id="6.3.2.17"/>
    </reaction>
</comment>
<keyword evidence="6" id="KW-0067">ATP-binding</keyword>
<dbReference type="PANTHER" id="PTHR11136">
    <property type="entry name" value="FOLYLPOLYGLUTAMATE SYNTHASE-RELATED"/>
    <property type="match status" value="1"/>
</dbReference>
<keyword evidence="4" id="KW-0479">Metal-binding</keyword>
<dbReference type="AlphaFoldDB" id="A0A2M6YV05"/>
<dbReference type="InterPro" id="IPR036565">
    <property type="entry name" value="Mur-like_cat_sf"/>
</dbReference>
<keyword evidence="3" id="KW-0436">Ligase</keyword>
<dbReference type="PANTHER" id="PTHR11136:SF0">
    <property type="entry name" value="DIHYDROFOLATE SYNTHETASE-RELATED"/>
    <property type="match status" value="1"/>
</dbReference>
<evidence type="ECO:0000256" key="2">
    <source>
        <dbReference type="ARBA" id="ARBA00013025"/>
    </source>
</evidence>
<dbReference type="NCBIfam" id="TIGR01499">
    <property type="entry name" value="folC"/>
    <property type="match status" value="1"/>
</dbReference>
<evidence type="ECO:0000313" key="14">
    <source>
        <dbReference type="Proteomes" id="UP000230184"/>
    </source>
</evidence>
<evidence type="ECO:0000313" key="13">
    <source>
        <dbReference type="EMBL" id="PIU37305.1"/>
    </source>
</evidence>
<keyword evidence="10" id="KW-0472">Membrane</keyword>
<sequence length="470" mass="53089">MIIKTFKQVEQFLALHIPKNSQQTFPGELGLKRAKHFLQLLGNPQEKIKVIHVAGTSGKGSTCYLISSLLISQGFKVGLHQSPHLLDVTERFQTNNQNISKEEFIFYLNKIIPYIAPLLTYFEILVGLAFYIFADKKVDYAVMETGLGGKYDGTNVVSRSDKLAVLTKIGLDHTNILGKTIEEIAFQKAMIINEKSQVISIKQEPGAEKVIRKVVGQKKAKVQFVSFPPPTGVEGRLRRELDPLLQGDDNTKQIINNLGLIGDYQKENAILALAAVNYLSNRDGFVINQKKIKKVLETANFPGRFDIKKINGKTIIFDGAHNPQKMEAFINSLIKKYPDKKFNFLLAFKKGKDYQNMLKIIISYAIVHKIIITSFLTENQDMINVSEDPKLVENAYMSSVRRGRVSRPLDVKIIPDLKNAWETILKYPEPIVVTGSLYLVGEIFRLINTTNTTNKQILPINKKTNKQIIK</sequence>
<evidence type="ECO:0000256" key="4">
    <source>
        <dbReference type="ARBA" id="ARBA00022723"/>
    </source>
</evidence>